<dbReference type="PANTHER" id="PTHR34773:SF1">
    <property type="entry name" value="FLAGELLAR SECRETION CHAPERONE FLIS"/>
    <property type="match status" value="1"/>
</dbReference>
<evidence type="ECO:0000256" key="1">
    <source>
        <dbReference type="ARBA" id="ARBA00004514"/>
    </source>
</evidence>
<keyword evidence="7" id="KW-0966">Cell projection</keyword>
<keyword evidence="8" id="KW-1185">Reference proteome</keyword>
<dbReference type="Gene3D" id="1.20.120.340">
    <property type="entry name" value="Flagellar protein FliS"/>
    <property type="match status" value="1"/>
</dbReference>
<dbReference type="GO" id="GO:0044780">
    <property type="term" value="P:bacterial-type flagellum assembly"/>
    <property type="evidence" value="ECO:0007669"/>
    <property type="project" value="InterPro"/>
</dbReference>
<dbReference type="InterPro" id="IPR003713">
    <property type="entry name" value="FliS"/>
</dbReference>
<accession>Q221B9</accession>
<organism evidence="7 8">
    <name type="scientific">Albidiferax ferrireducens (strain ATCC BAA-621 / DSM 15236 / T118)</name>
    <name type="common">Rhodoferax ferrireducens</name>
    <dbReference type="NCBI Taxonomy" id="338969"/>
    <lineage>
        <taxon>Bacteria</taxon>
        <taxon>Pseudomonadati</taxon>
        <taxon>Pseudomonadota</taxon>
        <taxon>Betaproteobacteria</taxon>
        <taxon>Burkholderiales</taxon>
        <taxon>Comamonadaceae</taxon>
        <taxon>Rhodoferax</taxon>
    </lineage>
</organism>
<dbReference type="OrthoDB" id="9792010at2"/>
<reference evidence="8" key="1">
    <citation type="submission" date="2006-02" db="EMBL/GenBank/DDBJ databases">
        <title>Complete sequence of chromosome of Rhodoferax ferrireducens DSM 15236.</title>
        <authorList>
            <person name="Copeland A."/>
            <person name="Lucas S."/>
            <person name="Lapidus A."/>
            <person name="Barry K."/>
            <person name="Detter J.C."/>
            <person name="Glavina del Rio T."/>
            <person name="Hammon N."/>
            <person name="Israni S."/>
            <person name="Pitluck S."/>
            <person name="Brettin T."/>
            <person name="Bruce D."/>
            <person name="Han C."/>
            <person name="Tapia R."/>
            <person name="Gilna P."/>
            <person name="Kiss H."/>
            <person name="Schmutz J."/>
            <person name="Larimer F."/>
            <person name="Land M."/>
            <person name="Kyrpides N."/>
            <person name="Ivanova N."/>
            <person name="Richardson P."/>
        </authorList>
    </citation>
    <scope>NUCLEOTIDE SEQUENCE [LARGE SCALE GENOMIC DNA]</scope>
    <source>
        <strain evidence="8">ATCC BAA-621 / DSM 15236 / T118</strain>
    </source>
</reference>
<gene>
    <name evidence="7" type="ordered locus">Rfer_0633</name>
</gene>
<comment type="subcellular location">
    <subcellularLocation>
        <location evidence="1 6">Cytoplasm</location>
        <location evidence="1 6">Cytosol</location>
    </subcellularLocation>
</comment>
<dbReference type="eggNOG" id="COG1516">
    <property type="taxonomic scope" value="Bacteria"/>
</dbReference>
<evidence type="ECO:0000256" key="2">
    <source>
        <dbReference type="ARBA" id="ARBA00008787"/>
    </source>
</evidence>
<dbReference type="PANTHER" id="PTHR34773">
    <property type="entry name" value="FLAGELLAR SECRETION CHAPERONE FLIS"/>
    <property type="match status" value="1"/>
</dbReference>
<keyword evidence="7" id="KW-0969">Cilium</keyword>
<dbReference type="KEGG" id="rfr:Rfer_0633"/>
<evidence type="ECO:0000313" key="8">
    <source>
        <dbReference type="Proteomes" id="UP000008332"/>
    </source>
</evidence>
<dbReference type="GO" id="GO:0071973">
    <property type="term" value="P:bacterial-type flagellum-dependent cell motility"/>
    <property type="evidence" value="ECO:0007669"/>
    <property type="project" value="TreeGrafter"/>
</dbReference>
<dbReference type="NCBIfam" id="TIGR00208">
    <property type="entry name" value="fliS"/>
    <property type="match status" value="1"/>
</dbReference>
<proteinExistence type="inferred from homology"/>
<dbReference type="GO" id="GO:0005829">
    <property type="term" value="C:cytosol"/>
    <property type="evidence" value="ECO:0007669"/>
    <property type="project" value="UniProtKB-SubCell"/>
</dbReference>
<evidence type="ECO:0000256" key="6">
    <source>
        <dbReference type="PIRNR" id="PIRNR039090"/>
    </source>
</evidence>
<dbReference type="Proteomes" id="UP000008332">
    <property type="component" value="Chromosome"/>
</dbReference>
<evidence type="ECO:0000256" key="5">
    <source>
        <dbReference type="ARBA" id="ARBA00023186"/>
    </source>
</evidence>
<dbReference type="CDD" id="cd16098">
    <property type="entry name" value="FliS"/>
    <property type="match status" value="1"/>
</dbReference>
<dbReference type="HOGENOM" id="CLU_080373_1_0_4"/>
<keyword evidence="4 6" id="KW-1005">Bacterial flagellum biogenesis</keyword>
<evidence type="ECO:0000256" key="3">
    <source>
        <dbReference type="ARBA" id="ARBA00022490"/>
    </source>
</evidence>
<dbReference type="EMBL" id="CP000267">
    <property type="protein sequence ID" value="ABD68384.1"/>
    <property type="molecule type" value="Genomic_DNA"/>
</dbReference>
<dbReference type="InterPro" id="IPR036584">
    <property type="entry name" value="FliS_sf"/>
</dbReference>
<evidence type="ECO:0000256" key="4">
    <source>
        <dbReference type="ARBA" id="ARBA00022795"/>
    </source>
</evidence>
<dbReference type="Pfam" id="PF02561">
    <property type="entry name" value="FliS"/>
    <property type="match status" value="1"/>
</dbReference>
<dbReference type="STRING" id="338969.Rfer_0633"/>
<protein>
    <recommendedName>
        <fullName evidence="6">Flagellar secretion chaperone FliS</fullName>
    </recommendedName>
</protein>
<dbReference type="AlphaFoldDB" id="Q221B9"/>
<name>Q221B9_ALBFT</name>
<keyword evidence="7" id="KW-0282">Flagellum</keyword>
<comment type="similarity">
    <text evidence="2 6">Belongs to the FliS family.</text>
</comment>
<dbReference type="PIRSF" id="PIRSF039090">
    <property type="entry name" value="Flis"/>
    <property type="match status" value="1"/>
</dbReference>
<dbReference type="SUPFAM" id="SSF101116">
    <property type="entry name" value="Flagellar export chaperone FliS"/>
    <property type="match status" value="1"/>
</dbReference>
<keyword evidence="5" id="KW-0143">Chaperone</keyword>
<evidence type="ECO:0000313" key="7">
    <source>
        <dbReference type="EMBL" id="ABD68384.1"/>
    </source>
</evidence>
<keyword evidence="3 6" id="KW-0963">Cytoplasm</keyword>
<sequence>MPINKVTNKMERSMFTSVSSRSASAYQRVSVETAVSQASPHQLVAMLLDGLLKNVGAARAALKRGDIAAKGEKINKAVRIIDEALKPALNLAQGGDIAANLNGLYGYCAIRLTEANLRNDDAALADVLRVIEPLADGWKQIGGQASSALSSSH</sequence>